<dbReference type="EMBL" id="CP001830">
    <property type="protein sequence ID" value="AEH79250.1"/>
    <property type="molecule type" value="Genomic_DNA"/>
</dbReference>
<evidence type="ECO:0000256" key="3">
    <source>
        <dbReference type="ARBA" id="ARBA00022989"/>
    </source>
</evidence>
<evidence type="ECO:0000256" key="5">
    <source>
        <dbReference type="SAM" id="MobiDB-lite"/>
    </source>
</evidence>
<proteinExistence type="predicted"/>
<feature type="region of interest" description="Disordered" evidence="5">
    <location>
        <begin position="35"/>
        <end position="56"/>
    </location>
</feature>
<name>F7X0A3_SINMM</name>
<dbReference type="PANTHER" id="PTHR30168">
    <property type="entry name" value="PUTATIVE MEMBRANE PROTEIN YPFJ"/>
    <property type="match status" value="1"/>
</dbReference>
<evidence type="ECO:0000256" key="1">
    <source>
        <dbReference type="ARBA" id="ARBA00004167"/>
    </source>
</evidence>
<reference evidence="7 8" key="1">
    <citation type="journal article" date="2011" name="J. Biotechnol.">
        <title>The complete genome sequence of the dominant Sinorhizobium meliloti field isolate SM11 extends the S. meliloti pan-genome.</title>
        <authorList>
            <person name="Schneiker-Bekel S."/>
            <person name="Wibberg D."/>
            <person name="Bekel T."/>
            <person name="Blom J."/>
            <person name="Linke B."/>
            <person name="Neuweger H."/>
            <person name="Stiens M."/>
            <person name="Vorholter F.J."/>
            <person name="Weidner S."/>
            <person name="Goesmann A."/>
            <person name="Puhler A."/>
            <person name="Schluter A."/>
        </authorList>
    </citation>
    <scope>NUCLEOTIDE SEQUENCE [LARGE SCALE GENOMIC DNA]</scope>
    <source>
        <strain evidence="7 8">SM11</strain>
    </source>
</reference>
<feature type="transmembrane region" description="Helical" evidence="6">
    <location>
        <begin position="72"/>
        <end position="91"/>
    </location>
</feature>
<evidence type="ECO:0000313" key="8">
    <source>
        <dbReference type="Proteomes" id="UP000009045"/>
    </source>
</evidence>
<dbReference type="HOGENOM" id="CLU_059329_0_0_5"/>
<keyword evidence="2 6" id="KW-0812">Transmembrane</keyword>
<dbReference type="Proteomes" id="UP000009045">
    <property type="component" value="Chromosome"/>
</dbReference>
<evidence type="ECO:0000256" key="6">
    <source>
        <dbReference type="SAM" id="Phobius"/>
    </source>
</evidence>
<dbReference type="PANTHER" id="PTHR30168:SF0">
    <property type="entry name" value="INNER MEMBRANE PROTEIN"/>
    <property type="match status" value="1"/>
</dbReference>
<organism evidence="7 8">
    <name type="scientific">Sinorhizobium meliloti (strain SM11)</name>
    <dbReference type="NCBI Taxonomy" id="707241"/>
    <lineage>
        <taxon>Bacteria</taxon>
        <taxon>Pseudomonadati</taxon>
        <taxon>Pseudomonadota</taxon>
        <taxon>Alphaproteobacteria</taxon>
        <taxon>Hyphomicrobiales</taxon>
        <taxon>Rhizobiaceae</taxon>
        <taxon>Sinorhizobium/Ensifer group</taxon>
        <taxon>Sinorhizobium</taxon>
    </lineage>
</organism>
<keyword evidence="4 6" id="KW-0472">Membrane</keyword>
<protein>
    <recommendedName>
        <fullName evidence="9">Flagellar biosynthesis protein FlgM</fullName>
    </recommendedName>
</protein>
<dbReference type="Pfam" id="PF04228">
    <property type="entry name" value="Zn_peptidase"/>
    <property type="match status" value="1"/>
</dbReference>
<evidence type="ECO:0008006" key="9">
    <source>
        <dbReference type="Google" id="ProtNLM"/>
    </source>
</evidence>
<evidence type="ECO:0000256" key="2">
    <source>
        <dbReference type="ARBA" id="ARBA00022692"/>
    </source>
</evidence>
<dbReference type="PATRIC" id="fig|707241.3.peg.2082"/>
<keyword evidence="3 6" id="KW-1133">Transmembrane helix</keyword>
<accession>F7X0A3</accession>
<evidence type="ECO:0000313" key="7">
    <source>
        <dbReference type="EMBL" id="AEH79250.1"/>
    </source>
</evidence>
<dbReference type="GO" id="GO:0016020">
    <property type="term" value="C:membrane"/>
    <property type="evidence" value="ECO:0007669"/>
    <property type="project" value="UniProtKB-SubCell"/>
</dbReference>
<dbReference type="InterPro" id="IPR007343">
    <property type="entry name" value="Uncharacterised_pept_Zn_put"/>
</dbReference>
<comment type="subcellular location">
    <subcellularLocation>
        <location evidence="1">Membrane</location>
        <topology evidence="1">Single-pass membrane protein</topology>
    </subcellularLocation>
</comment>
<gene>
    <name evidence="7" type="ordered locus">SM11_chr1987</name>
</gene>
<dbReference type="AlphaFoldDB" id="F7X0A3"/>
<sequence length="339" mass="36876">MRFTRIAAPAYKITQRAKVEATPSGGQIMEWKGRRQSGNIEDQRGAGPRGGGPFGRGGGFRLPGGGGGMRRAGGGMSFGTLIFLVILYFVLKAMGIDLLQVLEGGGPANMPGFEQSDGSGAPQGTAEEEEMKAFMATVLAETEDTWNGIFQASGEQYEEPRLVLFNGSVRSACGFASSASGPFYCPGDRKVYLDMSFFDELAQKFEASGDFAQAYVLAHEVGHHVQNLIGVLPKFNEMRQRMSEAEANQMSVRVELQADCFAGIWGKYTEQKGLLERGDLEEALNAATQIGDDTLQKRMQGYVVPESFNHGTSEQRMRWFQRGFDSGKMSDCDTFSGAV</sequence>
<dbReference type="KEGG" id="smx:SM11_chr1987"/>
<evidence type="ECO:0000256" key="4">
    <source>
        <dbReference type="ARBA" id="ARBA00023136"/>
    </source>
</evidence>
<feature type="compositionally biased region" description="Gly residues" evidence="5">
    <location>
        <begin position="47"/>
        <end position="56"/>
    </location>
</feature>